<dbReference type="InterPro" id="IPR028978">
    <property type="entry name" value="Chorismate_lyase_/UTRA_dom_sf"/>
</dbReference>
<dbReference type="SMART" id="SM00345">
    <property type="entry name" value="HTH_GNTR"/>
    <property type="match status" value="1"/>
</dbReference>
<dbReference type="GO" id="GO:0045892">
    <property type="term" value="P:negative regulation of DNA-templated transcription"/>
    <property type="evidence" value="ECO:0007669"/>
    <property type="project" value="TreeGrafter"/>
</dbReference>
<accession>A0A1I4DKM7</accession>
<evidence type="ECO:0000256" key="1">
    <source>
        <dbReference type="ARBA" id="ARBA00023015"/>
    </source>
</evidence>
<keyword evidence="1" id="KW-0805">Transcription regulation</keyword>
<dbReference type="InterPro" id="IPR000524">
    <property type="entry name" value="Tscrpt_reg_HTH_GntR"/>
</dbReference>
<evidence type="ECO:0000256" key="3">
    <source>
        <dbReference type="ARBA" id="ARBA00023163"/>
    </source>
</evidence>
<evidence type="ECO:0000313" key="6">
    <source>
        <dbReference type="Proteomes" id="UP000199473"/>
    </source>
</evidence>
<keyword evidence="2" id="KW-0238">DNA-binding</keyword>
<dbReference type="GO" id="GO:0003677">
    <property type="term" value="F:DNA binding"/>
    <property type="evidence" value="ECO:0007669"/>
    <property type="project" value="UniProtKB-KW"/>
</dbReference>
<keyword evidence="6" id="KW-1185">Reference proteome</keyword>
<dbReference type="SMART" id="SM00866">
    <property type="entry name" value="UTRA"/>
    <property type="match status" value="1"/>
</dbReference>
<evidence type="ECO:0000256" key="2">
    <source>
        <dbReference type="ARBA" id="ARBA00023125"/>
    </source>
</evidence>
<gene>
    <name evidence="5" type="ORF">SAMN02745775_11164</name>
</gene>
<organism evidence="5 6">
    <name type="scientific">Falsiroseomonas stagni DSM 19981</name>
    <dbReference type="NCBI Taxonomy" id="1123062"/>
    <lineage>
        <taxon>Bacteria</taxon>
        <taxon>Pseudomonadati</taxon>
        <taxon>Pseudomonadota</taxon>
        <taxon>Alphaproteobacteria</taxon>
        <taxon>Acetobacterales</taxon>
        <taxon>Roseomonadaceae</taxon>
        <taxon>Falsiroseomonas</taxon>
    </lineage>
</organism>
<dbReference type="PANTHER" id="PTHR44846:SF1">
    <property type="entry name" value="MANNOSYL-D-GLYCERATE TRANSPORT_METABOLISM SYSTEM REPRESSOR MNGR-RELATED"/>
    <property type="match status" value="1"/>
</dbReference>
<dbReference type="InterPro" id="IPR036388">
    <property type="entry name" value="WH-like_DNA-bd_sf"/>
</dbReference>
<dbReference type="EMBL" id="FOSQ01000011">
    <property type="protein sequence ID" value="SFK93459.1"/>
    <property type="molecule type" value="Genomic_DNA"/>
</dbReference>
<dbReference type="Pfam" id="PF07702">
    <property type="entry name" value="UTRA"/>
    <property type="match status" value="1"/>
</dbReference>
<sequence>MNALRPDSRPLYAQTEAILMRRIAEGFWAPGSMIPPEPDLAAELGVSPGTVRKALGGLERRRLIERRQGRGTFVAAHTSERALFHFFRITALDGQRRAPTSHVLECATVAASAEEAQPLGLAAGAALHRVKRARLIAGAACILERIWLPEARFPGFALPVGREMTDELYVLYQRDHGVTIARAEERLAAIAAAPDDAGLLGLEEGAPLLEIARIAFDLQDRPVERRVTLLDTAAHRYIANLD</sequence>
<dbReference type="AlphaFoldDB" id="A0A1I4DKM7"/>
<dbReference type="Pfam" id="PF00392">
    <property type="entry name" value="GntR"/>
    <property type="match status" value="1"/>
</dbReference>
<dbReference type="Gene3D" id="1.10.10.10">
    <property type="entry name" value="Winged helix-like DNA-binding domain superfamily/Winged helix DNA-binding domain"/>
    <property type="match status" value="1"/>
</dbReference>
<evidence type="ECO:0000313" key="5">
    <source>
        <dbReference type="EMBL" id="SFK93459.1"/>
    </source>
</evidence>
<dbReference type="InterPro" id="IPR036390">
    <property type="entry name" value="WH_DNA-bd_sf"/>
</dbReference>
<dbReference type="CDD" id="cd07377">
    <property type="entry name" value="WHTH_GntR"/>
    <property type="match status" value="1"/>
</dbReference>
<keyword evidence="3" id="KW-0804">Transcription</keyword>
<name>A0A1I4DKM7_9PROT</name>
<dbReference type="SUPFAM" id="SSF46785">
    <property type="entry name" value="Winged helix' DNA-binding domain"/>
    <property type="match status" value="1"/>
</dbReference>
<dbReference type="RefSeq" id="WP_092962154.1">
    <property type="nucleotide sequence ID" value="NZ_FOSQ01000011.1"/>
</dbReference>
<dbReference type="PANTHER" id="PTHR44846">
    <property type="entry name" value="MANNOSYL-D-GLYCERATE TRANSPORT/METABOLISM SYSTEM REPRESSOR MNGR-RELATED"/>
    <property type="match status" value="1"/>
</dbReference>
<dbReference type="InterPro" id="IPR050679">
    <property type="entry name" value="Bact_HTH_transcr_reg"/>
</dbReference>
<protein>
    <submittedName>
        <fullName evidence="5">GntR family transcriptional regulator</fullName>
    </submittedName>
</protein>
<dbReference type="OrthoDB" id="9808698at2"/>
<evidence type="ECO:0000259" key="4">
    <source>
        <dbReference type="PROSITE" id="PS50949"/>
    </source>
</evidence>
<dbReference type="Gene3D" id="3.40.1410.10">
    <property type="entry name" value="Chorismate lyase-like"/>
    <property type="match status" value="1"/>
</dbReference>
<dbReference type="GO" id="GO:0003700">
    <property type="term" value="F:DNA-binding transcription factor activity"/>
    <property type="evidence" value="ECO:0007669"/>
    <property type="project" value="InterPro"/>
</dbReference>
<dbReference type="STRING" id="1123062.SAMN02745775_11164"/>
<dbReference type="SUPFAM" id="SSF64288">
    <property type="entry name" value="Chorismate lyase-like"/>
    <property type="match status" value="1"/>
</dbReference>
<dbReference type="InterPro" id="IPR011663">
    <property type="entry name" value="UTRA"/>
</dbReference>
<dbReference type="PROSITE" id="PS50949">
    <property type="entry name" value="HTH_GNTR"/>
    <property type="match status" value="1"/>
</dbReference>
<dbReference type="Proteomes" id="UP000199473">
    <property type="component" value="Unassembled WGS sequence"/>
</dbReference>
<proteinExistence type="predicted"/>
<feature type="domain" description="HTH gntR-type" evidence="4">
    <location>
        <begin position="9"/>
        <end position="77"/>
    </location>
</feature>
<reference evidence="5 6" key="1">
    <citation type="submission" date="2016-10" db="EMBL/GenBank/DDBJ databases">
        <authorList>
            <person name="de Groot N.N."/>
        </authorList>
    </citation>
    <scope>NUCLEOTIDE SEQUENCE [LARGE SCALE GENOMIC DNA]</scope>
    <source>
        <strain evidence="5 6">DSM 19981</strain>
    </source>
</reference>